<evidence type="ECO:0000313" key="1">
    <source>
        <dbReference type="EMBL" id="MBX43320.1"/>
    </source>
</evidence>
<proteinExistence type="predicted"/>
<dbReference type="EMBL" id="GGEC01062836">
    <property type="protein sequence ID" value="MBX43320.1"/>
    <property type="molecule type" value="Transcribed_RNA"/>
</dbReference>
<reference evidence="1" key="1">
    <citation type="submission" date="2018-02" db="EMBL/GenBank/DDBJ databases">
        <title>Rhizophora mucronata_Transcriptome.</title>
        <authorList>
            <person name="Meera S.P."/>
            <person name="Sreeshan A."/>
            <person name="Augustine A."/>
        </authorList>
    </citation>
    <scope>NUCLEOTIDE SEQUENCE</scope>
    <source>
        <tissue evidence="1">Leaf</tissue>
    </source>
</reference>
<name>A0A2P2NLP3_RHIMU</name>
<accession>A0A2P2NLP3</accession>
<protein>
    <submittedName>
        <fullName evidence="1">Uncharacterized protein</fullName>
    </submittedName>
</protein>
<organism evidence="1">
    <name type="scientific">Rhizophora mucronata</name>
    <name type="common">Asiatic mangrove</name>
    <dbReference type="NCBI Taxonomy" id="61149"/>
    <lineage>
        <taxon>Eukaryota</taxon>
        <taxon>Viridiplantae</taxon>
        <taxon>Streptophyta</taxon>
        <taxon>Embryophyta</taxon>
        <taxon>Tracheophyta</taxon>
        <taxon>Spermatophyta</taxon>
        <taxon>Magnoliopsida</taxon>
        <taxon>eudicotyledons</taxon>
        <taxon>Gunneridae</taxon>
        <taxon>Pentapetalae</taxon>
        <taxon>rosids</taxon>
        <taxon>fabids</taxon>
        <taxon>Malpighiales</taxon>
        <taxon>Rhizophoraceae</taxon>
        <taxon>Rhizophora</taxon>
    </lineage>
</organism>
<dbReference type="AlphaFoldDB" id="A0A2P2NLP3"/>
<sequence length="28" mass="3302">MTKHHSTKAPQISFCHSQNVIFTFIFNH</sequence>